<protein>
    <submittedName>
        <fullName evidence="1">Uncharacterized protein</fullName>
    </submittedName>
</protein>
<evidence type="ECO:0000313" key="1">
    <source>
        <dbReference type="EMBL" id="TFK61053.1"/>
    </source>
</evidence>
<name>A0ACD3A5E2_9AGAR</name>
<dbReference type="EMBL" id="ML208700">
    <property type="protein sequence ID" value="TFK61053.1"/>
    <property type="molecule type" value="Genomic_DNA"/>
</dbReference>
<proteinExistence type="predicted"/>
<organism evidence="1 2">
    <name type="scientific">Pluteus cervinus</name>
    <dbReference type="NCBI Taxonomy" id="181527"/>
    <lineage>
        <taxon>Eukaryota</taxon>
        <taxon>Fungi</taxon>
        <taxon>Dikarya</taxon>
        <taxon>Basidiomycota</taxon>
        <taxon>Agaricomycotina</taxon>
        <taxon>Agaricomycetes</taxon>
        <taxon>Agaricomycetidae</taxon>
        <taxon>Agaricales</taxon>
        <taxon>Pluteineae</taxon>
        <taxon>Pluteaceae</taxon>
        <taxon>Pluteus</taxon>
    </lineage>
</organism>
<accession>A0ACD3A5E2</accession>
<keyword evidence="2" id="KW-1185">Reference proteome</keyword>
<evidence type="ECO:0000313" key="2">
    <source>
        <dbReference type="Proteomes" id="UP000308600"/>
    </source>
</evidence>
<dbReference type="Proteomes" id="UP000308600">
    <property type="component" value="Unassembled WGS sequence"/>
</dbReference>
<gene>
    <name evidence="1" type="ORF">BDN72DRAFT_849991</name>
</gene>
<reference evidence="1 2" key="1">
    <citation type="journal article" date="2019" name="Nat. Ecol. Evol.">
        <title>Megaphylogeny resolves global patterns of mushroom evolution.</title>
        <authorList>
            <person name="Varga T."/>
            <person name="Krizsan K."/>
            <person name="Foldi C."/>
            <person name="Dima B."/>
            <person name="Sanchez-Garcia M."/>
            <person name="Sanchez-Ramirez S."/>
            <person name="Szollosi G.J."/>
            <person name="Szarkandi J.G."/>
            <person name="Papp V."/>
            <person name="Albert L."/>
            <person name="Andreopoulos W."/>
            <person name="Angelini C."/>
            <person name="Antonin V."/>
            <person name="Barry K.W."/>
            <person name="Bougher N.L."/>
            <person name="Buchanan P."/>
            <person name="Buyck B."/>
            <person name="Bense V."/>
            <person name="Catcheside P."/>
            <person name="Chovatia M."/>
            <person name="Cooper J."/>
            <person name="Damon W."/>
            <person name="Desjardin D."/>
            <person name="Finy P."/>
            <person name="Geml J."/>
            <person name="Haridas S."/>
            <person name="Hughes K."/>
            <person name="Justo A."/>
            <person name="Karasinski D."/>
            <person name="Kautmanova I."/>
            <person name="Kiss B."/>
            <person name="Kocsube S."/>
            <person name="Kotiranta H."/>
            <person name="LaButti K.M."/>
            <person name="Lechner B.E."/>
            <person name="Liimatainen K."/>
            <person name="Lipzen A."/>
            <person name="Lukacs Z."/>
            <person name="Mihaltcheva S."/>
            <person name="Morgado L.N."/>
            <person name="Niskanen T."/>
            <person name="Noordeloos M.E."/>
            <person name="Ohm R.A."/>
            <person name="Ortiz-Santana B."/>
            <person name="Ovrebo C."/>
            <person name="Racz N."/>
            <person name="Riley R."/>
            <person name="Savchenko A."/>
            <person name="Shiryaev A."/>
            <person name="Soop K."/>
            <person name="Spirin V."/>
            <person name="Szebenyi C."/>
            <person name="Tomsovsky M."/>
            <person name="Tulloss R.E."/>
            <person name="Uehling J."/>
            <person name="Grigoriev I.V."/>
            <person name="Vagvolgyi C."/>
            <person name="Papp T."/>
            <person name="Martin F.M."/>
            <person name="Miettinen O."/>
            <person name="Hibbett D.S."/>
            <person name="Nagy L.G."/>
        </authorList>
    </citation>
    <scope>NUCLEOTIDE SEQUENCE [LARGE SCALE GENOMIC DNA]</scope>
    <source>
        <strain evidence="1 2">NL-1719</strain>
    </source>
</reference>
<sequence>MASLTITRTGFHSLPTEILEIILSDSVLTDSEFFGLALLSRRLNSLAIPKFLEYHGIHDPMESFVAGVEPPRVQRLRGNRGYFRRRDSLAGLAIGFDLTSIDTFTCTIFPCRPTTPTLIEFHRLFQVLQRLDRIRHVRIVLDMTGSFVDSCTWLTTPKWRDIMEELLNAFTRTGCESFIVENRGYCWESTPYLTTLPSFLYKARCLVNPRPTRGPHLALMPYRDRVKFWPWGAKRPKLRPIPLAQDARSDITQLKSLQISCVALLRPPYSYWTYSILDQSPSLTSLTISNLSIVSMGEKMWKATLPWLFLAVQGKLRELVIHNCSALPTKELLEGIVRLKELRHLRLTGTSSPAGDCPESRTFQSKIWKWASKENFLPNLVSLHAHPEWINLIFPPNKSTALMDRRPRFTTLGVLPKTLSYCRRSIHSSLDSVFSNPTFSHLLHPYGSEENLGTPISNPRIIVDLATTEYLSWDFNHDLEAFKIMATSTSEIPLPYFAGYSKVTDLTIRIQSVVHHWNLIEQGQGLGPGYRRIVEFLGYWKGLRRLEIVGYGQTSSSSVSFGGRCDCGGDCGDFDDLRYDEEDGDEDSENGSEFGRVRSCRSVEKGRNGKGGAIYVGWKGWRDEDERIVEKLIEEASCPFLRRVVIGKRAWEVHR</sequence>